<evidence type="ECO:0000313" key="2">
    <source>
        <dbReference type="EMBL" id="KAJ8427748.1"/>
    </source>
</evidence>
<evidence type="ECO:0000256" key="1">
    <source>
        <dbReference type="SAM" id="MobiDB-lite"/>
    </source>
</evidence>
<name>A0A9Q1H097_9CARY</name>
<feature type="region of interest" description="Disordered" evidence="1">
    <location>
        <begin position="298"/>
        <end position="374"/>
    </location>
</feature>
<organism evidence="2 3">
    <name type="scientific">Carnegiea gigantea</name>
    <dbReference type="NCBI Taxonomy" id="171969"/>
    <lineage>
        <taxon>Eukaryota</taxon>
        <taxon>Viridiplantae</taxon>
        <taxon>Streptophyta</taxon>
        <taxon>Embryophyta</taxon>
        <taxon>Tracheophyta</taxon>
        <taxon>Spermatophyta</taxon>
        <taxon>Magnoliopsida</taxon>
        <taxon>eudicotyledons</taxon>
        <taxon>Gunneridae</taxon>
        <taxon>Pentapetalae</taxon>
        <taxon>Caryophyllales</taxon>
        <taxon>Cactineae</taxon>
        <taxon>Cactaceae</taxon>
        <taxon>Cactoideae</taxon>
        <taxon>Echinocereeae</taxon>
        <taxon>Carnegiea</taxon>
    </lineage>
</organism>
<accession>A0A9Q1H097</accession>
<protein>
    <submittedName>
        <fullName evidence="2">Uncharacterized protein</fullName>
    </submittedName>
</protein>
<dbReference type="AlphaFoldDB" id="A0A9Q1H097"/>
<sequence length="374" mass="41249">MAKHVVRHFVWDQHGVSFPPLPLPKDFQALCLSYELAMAEEAAEDYELPELPQVIFYMMLLNEAERLGVLHGRALRTLESALTELRWSTFESWRWRRATCPPHPLPEDYYVLCPCFSLPEAEGTTSDFELLEMMQSTFNAMLLNEAIELGVVRSFIPVHKRQRTEGRPDVTAASTPVELNSLSLSTLKVGQLGIVPPVSRDTPPPLKPWGLFLRPSAGLVKSWDLVTSSTSDPPRITEEEVTMAEAFALGDTREDEKKDLQRQLKGALAKAKAEATAGAEMVAQAKEQGYQQGRAHTLGIAISRPTSTTYVDERQRAEDEGRGPEEVEFIPPSGEGEGAQDEATNPLDADGGASEEEGHEDSGGSDEDSGEPYV</sequence>
<feature type="compositionally biased region" description="Acidic residues" evidence="1">
    <location>
        <begin position="353"/>
        <end position="374"/>
    </location>
</feature>
<keyword evidence="3" id="KW-1185">Reference proteome</keyword>
<dbReference type="Proteomes" id="UP001153076">
    <property type="component" value="Unassembled WGS sequence"/>
</dbReference>
<dbReference type="EMBL" id="JAKOGI010001101">
    <property type="protein sequence ID" value="KAJ8427748.1"/>
    <property type="molecule type" value="Genomic_DNA"/>
</dbReference>
<evidence type="ECO:0000313" key="3">
    <source>
        <dbReference type="Proteomes" id="UP001153076"/>
    </source>
</evidence>
<gene>
    <name evidence="2" type="ORF">Cgig2_008552</name>
</gene>
<comment type="caution">
    <text evidence="2">The sequence shown here is derived from an EMBL/GenBank/DDBJ whole genome shotgun (WGS) entry which is preliminary data.</text>
</comment>
<proteinExistence type="predicted"/>
<feature type="compositionally biased region" description="Basic and acidic residues" evidence="1">
    <location>
        <begin position="311"/>
        <end position="325"/>
    </location>
</feature>
<reference evidence="2" key="1">
    <citation type="submission" date="2022-04" db="EMBL/GenBank/DDBJ databases">
        <title>Carnegiea gigantea Genome sequencing and assembly v2.</title>
        <authorList>
            <person name="Copetti D."/>
            <person name="Sanderson M.J."/>
            <person name="Burquez A."/>
            <person name="Wojciechowski M.F."/>
        </authorList>
    </citation>
    <scope>NUCLEOTIDE SEQUENCE</scope>
    <source>
        <strain evidence="2">SGP5-SGP5p</strain>
        <tissue evidence="2">Aerial part</tissue>
    </source>
</reference>